<evidence type="ECO:0000313" key="2">
    <source>
        <dbReference type="Proteomes" id="UP000494216"/>
    </source>
</evidence>
<dbReference type="SUPFAM" id="SSF53187">
    <property type="entry name" value="Zn-dependent exopeptidases"/>
    <property type="match status" value="1"/>
</dbReference>
<dbReference type="AlphaFoldDB" id="A0A8S0WBG1"/>
<accession>A0A8S0WBG1</accession>
<comment type="caution">
    <text evidence="1">The sequence shown here is derived from an EMBL/GenBank/DDBJ whole genome shotgun (WGS) entry which is preliminary data.</text>
</comment>
<keyword evidence="2" id="KW-1185">Reference proteome</keyword>
<gene>
    <name evidence="1" type="ORF">METHB2_480017</name>
</gene>
<proteinExistence type="predicted"/>
<dbReference type="RefSeq" id="WP_217426517.1">
    <property type="nucleotide sequence ID" value="NZ_CADCXN010000078.1"/>
</dbReference>
<evidence type="ECO:0008006" key="3">
    <source>
        <dbReference type="Google" id="ProtNLM"/>
    </source>
</evidence>
<dbReference type="Gene3D" id="3.40.630.10">
    <property type="entry name" value="Zn peptidases"/>
    <property type="match status" value="1"/>
</dbReference>
<protein>
    <recommendedName>
        <fullName evidence="3">Amidohydrolase</fullName>
    </recommendedName>
</protein>
<name>A0A8S0WBG1_9GAMM</name>
<sequence>MTEWIFPRMVELSRTFHRYPELAFEEEKAALVIMEELRRLAIPFDYGGVGGIVGRW</sequence>
<dbReference type="Proteomes" id="UP000494216">
    <property type="component" value="Unassembled WGS sequence"/>
</dbReference>
<reference evidence="1 2" key="1">
    <citation type="submission" date="2020-02" db="EMBL/GenBank/DDBJ databases">
        <authorList>
            <person name="Hogendoorn C."/>
        </authorList>
    </citation>
    <scope>NUCLEOTIDE SEQUENCE [LARGE SCALE GENOMIC DNA]</scope>
    <source>
        <strain evidence="1">METHB21</strain>
    </source>
</reference>
<evidence type="ECO:0000313" key="1">
    <source>
        <dbReference type="EMBL" id="CAA9891683.1"/>
    </source>
</evidence>
<dbReference type="EMBL" id="CADCXN010000078">
    <property type="protein sequence ID" value="CAA9891683.1"/>
    <property type="molecule type" value="Genomic_DNA"/>
</dbReference>
<organism evidence="1 2">
    <name type="scientific">Candidatus Methylobacter favarea</name>
    <dbReference type="NCBI Taxonomy" id="2707345"/>
    <lineage>
        <taxon>Bacteria</taxon>
        <taxon>Pseudomonadati</taxon>
        <taxon>Pseudomonadota</taxon>
        <taxon>Gammaproteobacteria</taxon>
        <taxon>Methylococcales</taxon>
        <taxon>Methylococcaceae</taxon>
        <taxon>Methylobacter</taxon>
    </lineage>
</organism>